<protein>
    <recommendedName>
        <fullName evidence="3">Lipoprotein</fullName>
    </recommendedName>
</protein>
<evidence type="ECO:0008006" key="3">
    <source>
        <dbReference type="Google" id="ProtNLM"/>
    </source>
</evidence>
<comment type="caution">
    <text evidence="1">The sequence shown here is derived from an EMBL/GenBank/DDBJ whole genome shotgun (WGS) entry which is preliminary data.</text>
</comment>
<dbReference type="RefSeq" id="WP_336434924.1">
    <property type="nucleotide sequence ID" value="NZ_JBAWKS010000001.1"/>
</dbReference>
<evidence type="ECO:0000313" key="1">
    <source>
        <dbReference type="EMBL" id="MEI4549343.1"/>
    </source>
</evidence>
<sequence>MRILTIIFTALILTSCGEFSRSQKASSKEQHINSSELKINEQTVKPETEFEIVFTPRNKIEIIDAHIEGVNMYMGKIPLFFSQKDGSTYHAMGMVGVCSKREMVWQIQLRYRDVSSQREKTATLNFVVTNA</sequence>
<name>A0ABU8ET11_9GAMM</name>
<dbReference type="Proteomes" id="UP001382455">
    <property type="component" value="Unassembled WGS sequence"/>
</dbReference>
<proteinExistence type="predicted"/>
<keyword evidence="2" id="KW-1185">Reference proteome</keyword>
<organism evidence="1 2">
    <name type="scientific">Pseudoalteromonas spongiae</name>
    <dbReference type="NCBI Taxonomy" id="298657"/>
    <lineage>
        <taxon>Bacteria</taxon>
        <taxon>Pseudomonadati</taxon>
        <taxon>Pseudomonadota</taxon>
        <taxon>Gammaproteobacteria</taxon>
        <taxon>Alteromonadales</taxon>
        <taxon>Pseudoalteromonadaceae</taxon>
        <taxon>Pseudoalteromonas</taxon>
    </lineage>
</organism>
<accession>A0ABU8ET11</accession>
<reference evidence="1 2" key="1">
    <citation type="submission" date="2023-12" db="EMBL/GenBank/DDBJ databases">
        <title>Friends and Foes: Symbiotic and Algicidal bacterial influence on Karenia brevis blooms.</title>
        <authorList>
            <person name="Fei C."/>
            <person name="Mohamed A.R."/>
            <person name="Booker A."/>
            <person name="Arshad M."/>
            <person name="Klass S."/>
            <person name="Ahn S."/>
            <person name="Gilbert P.M."/>
            <person name="Heil C.A."/>
            <person name="Martinez J.M."/>
            <person name="Amin S.A."/>
        </authorList>
    </citation>
    <scope>NUCLEOTIDE SEQUENCE [LARGE SCALE GENOMIC DNA]</scope>
    <source>
        <strain evidence="1 2">CE15</strain>
    </source>
</reference>
<dbReference type="PROSITE" id="PS51257">
    <property type="entry name" value="PROKAR_LIPOPROTEIN"/>
    <property type="match status" value="1"/>
</dbReference>
<dbReference type="EMBL" id="JBAWKS010000001">
    <property type="protein sequence ID" value="MEI4549343.1"/>
    <property type="molecule type" value="Genomic_DNA"/>
</dbReference>
<gene>
    <name evidence="1" type="ORF">WAE96_06470</name>
</gene>
<evidence type="ECO:0000313" key="2">
    <source>
        <dbReference type="Proteomes" id="UP001382455"/>
    </source>
</evidence>